<dbReference type="InterPro" id="IPR012338">
    <property type="entry name" value="Beta-lactam/transpept-like"/>
</dbReference>
<evidence type="ECO:0000313" key="3">
    <source>
        <dbReference type="EMBL" id="OKH93794.1"/>
    </source>
</evidence>
<gene>
    <name evidence="3" type="ORF">AB852_19750</name>
</gene>
<dbReference type="Pfam" id="PF00144">
    <property type="entry name" value="Beta-lactamase"/>
    <property type="match status" value="1"/>
</dbReference>
<keyword evidence="4" id="KW-1185">Reference proteome</keyword>
<comment type="caution">
    <text evidence="3">The sequence shown here is derived from an EMBL/GenBank/DDBJ whole genome shotgun (WGS) entry which is preliminary data.</text>
</comment>
<dbReference type="PANTHER" id="PTHR46825">
    <property type="entry name" value="D-ALANYL-D-ALANINE-CARBOXYPEPTIDASE/ENDOPEPTIDASE AMPH"/>
    <property type="match status" value="1"/>
</dbReference>
<dbReference type="PANTHER" id="PTHR46825:SF7">
    <property type="entry name" value="D-ALANYL-D-ALANINE CARBOXYPEPTIDASE"/>
    <property type="match status" value="1"/>
</dbReference>
<evidence type="ECO:0000313" key="4">
    <source>
        <dbReference type="Proteomes" id="UP000186455"/>
    </source>
</evidence>
<evidence type="ECO:0000259" key="2">
    <source>
        <dbReference type="Pfam" id="PF00144"/>
    </source>
</evidence>
<sequence>MSCDTGSTRPVEARSGLMATRSWARTGAVGIAAAAVAASAFTAPAAAHGDGRGHEGTQRALDGIVRAGIPGVTGQVSDKHGVWKGASGVGNLRTGAPRGKDDRFRIASITKTFVATVLLQQENEGLLRLDDKVERWLPGLVRGNGHDGRDITVRQLLNHTSGVFDYLGDPDYQRDYMFAPNYMKNRLKDRTPRAAVAVAMKHAPTFRPGTGYSYSNTNYVLAALVMEKAGGRSYEREVRTRIIKPLGLRGTVMPGTTSRLPDPSSRSYSKLSPEPTATKVYDVTLQNGSQSWADGDMISSAADLNRFLKALLGGEVLPAKQLKAMKTLVPDPDDPATGYGLGLAKFNTTCGVELWGHSGGWLGSLSLAVTTEDGGHALSYNLNGDWTGEGMAEVVEAEFCGQRPPARGTGKQSYADPRGTALR</sequence>
<dbReference type="Proteomes" id="UP000186455">
    <property type="component" value="Unassembled WGS sequence"/>
</dbReference>
<dbReference type="AlphaFoldDB" id="A0A1Q4V7J7"/>
<dbReference type="InterPro" id="IPR001466">
    <property type="entry name" value="Beta-lactam-related"/>
</dbReference>
<dbReference type="EMBL" id="LFBV01000004">
    <property type="protein sequence ID" value="OKH93794.1"/>
    <property type="molecule type" value="Genomic_DNA"/>
</dbReference>
<name>A0A1Q4V7J7_9ACTN</name>
<feature type="region of interest" description="Disordered" evidence="1">
    <location>
        <begin position="253"/>
        <end position="273"/>
    </location>
</feature>
<feature type="region of interest" description="Disordered" evidence="1">
    <location>
        <begin position="402"/>
        <end position="423"/>
    </location>
</feature>
<dbReference type="SUPFAM" id="SSF56601">
    <property type="entry name" value="beta-lactamase/transpeptidase-like"/>
    <property type="match status" value="1"/>
</dbReference>
<accession>A0A1Q4V7J7</accession>
<dbReference type="STRING" id="1048205.AB852_19750"/>
<reference evidence="3 4" key="1">
    <citation type="submission" date="2015-06" db="EMBL/GenBank/DDBJ databases">
        <title>Cloning and characterization of the uncialamcin biosynthetic gene cluster.</title>
        <authorList>
            <person name="Yan X."/>
            <person name="Huang T."/>
            <person name="Ge H."/>
            <person name="Shen B."/>
        </authorList>
    </citation>
    <scope>NUCLEOTIDE SEQUENCE [LARGE SCALE GENOMIC DNA]</scope>
    <source>
        <strain evidence="3 4">DCA2648</strain>
    </source>
</reference>
<protein>
    <recommendedName>
        <fullName evidence="2">Beta-lactamase-related domain-containing protein</fullName>
    </recommendedName>
</protein>
<feature type="compositionally biased region" description="Polar residues" evidence="1">
    <location>
        <begin position="254"/>
        <end position="270"/>
    </location>
</feature>
<organism evidence="3 4">
    <name type="scientific">Streptomyces uncialis</name>
    <dbReference type="NCBI Taxonomy" id="1048205"/>
    <lineage>
        <taxon>Bacteria</taxon>
        <taxon>Bacillati</taxon>
        <taxon>Actinomycetota</taxon>
        <taxon>Actinomycetes</taxon>
        <taxon>Kitasatosporales</taxon>
        <taxon>Streptomycetaceae</taxon>
        <taxon>Streptomyces</taxon>
    </lineage>
</organism>
<proteinExistence type="predicted"/>
<dbReference type="Gene3D" id="3.40.710.10">
    <property type="entry name" value="DD-peptidase/beta-lactamase superfamily"/>
    <property type="match status" value="1"/>
</dbReference>
<dbReference type="InterPro" id="IPR050491">
    <property type="entry name" value="AmpC-like"/>
</dbReference>
<feature type="domain" description="Beta-lactamase-related" evidence="2">
    <location>
        <begin position="67"/>
        <end position="369"/>
    </location>
</feature>
<evidence type="ECO:0000256" key="1">
    <source>
        <dbReference type="SAM" id="MobiDB-lite"/>
    </source>
</evidence>